<feature type="transmembrane region" description="Helical" evidence="6">
    <location>
        <begin position="227"/>
        <end position="249"/>
    </location>
</feature>
<feature type="transmembrane region" description="Helical" evidence="6">
    <location>
        <begin position="176"/>
        <end position="198"/>
    </location>
</feature>
<feature type="transmembrane region" description="Helical" evidence="6">
    <location>
        <begin position="103"/>
        <end position="133"/>
    </location>
</feature>
<dbReference type="InterPro" id="IPR000412">
    <property type="entry name" value="ABC_2_transport"/>
</dbReference>
<evidence type="ECO:0000256" key="3">
    <source>
        <dbReference type="ARBA" id="ARBA00022989"/>
    </source>
</evidence>
<dbReference type="PANTHER" id="PTHR43229:SF6">
    <property type="entry name" value="ABC-TYPE MULTIDRUG TRANSPORT SYSTEM, PERMEASE COMPONENT"/>
    <property type="match status" value="1"/>
</dbReference>
<evidence type="ECO:0000256" key="4">
    <source>
        <dbReference type="ARBA" id="ARBA00023136"/>
    </source>
</evidence>
<accession>A0A8J3Q6F1</accession>
<keyword evidence="5" id="KW-0046">Antibiotic resistance</keyword>
<keyword evidence="9" id="KW-1185">Reference proteome</keyword>
<dbReference type="InterPro" id="IPR013525">
    <property type="entry name" value="ABC2_TM"/>
</dbReference>
<feature type="transmembrane region" description="Helical" evidence="6">
    <location>
        <begin position="23"/>
        <end position="42"/>
    </location>
</feature>
<dbReference type="PANTHER" id="PTHR43229">
    <property type="entry name" value="NODULATION PROTEIN J"/>
    <property type="match status" value="1"/>
</dbReference>
<evidence type="ECO:0000313" key="8">
    <source>
        <dbReference type="EMBL" id="GIH04908.1"/>
    </source>
</evidence>
<protein>
    <recommendedName>
        <fullName evidence="6">Transport permease protein</fullName>
    </recommendedName>
</protein>
<dbReference type="GO" id="GO:0046677">
    <property type="term" value="P:response to antibiotic"/>
    <property type="evidence" value="ECO:0007669"/>
    <property type="project" value="UniProtKB-KW"/>
</dbReference>
<evidence type="ECO:0000259" key="7">
    <source>
        <dbReference type="PROSITE" id="PS51012"/>
    </source>
</evidence>
<evidence type="ECO:0000313" key="9">
    <source>
        <dbReference type="Proteomes" id="UP000612899"/>
    </source>
</evidence>
<dbReference type="Pfam" id="PF01061">
    <property type="entry name" value="ABC2_membrane"/>
    <property type="match status" value="1"/>
</dbReference>
<keyword evidence="3 6" id="KW-1133">Transmembrane helix</keyword>
<reference evidence="8" key="1">
    <citation type="submission" date="2021-01" db="EMBL/GenBank/DDBJ databases">
        <title>Whole genome shotgun sequence of Rhizocola hellebori NBRC 109834.</title>
        <authorList>
            <person name="Komaki H."/>
            <person name="Tamura T."/>
        </authorList>
    </citation>
    <scope>NUCLEOTIDE SEQUENCE</scope>
    <source>
        <strain evidence="8">NBRC 109834</strain>
    </source>
</reference>
<keyword evidence="6" id="KW-0813">Transport</keyword>
<proteinExistence type="inferred from homology"/>
<keyword evidence="2 6" id="KW-0812">Transmembrane</keyword>
<keyword evidence="4 6" id="KW-0472">Membrane</keyword>
<comment type="similarity">
    <text evidence="6">Belongs to the ABC-2 integral membrane protein family.</text>
</comment>
<comment type="subcellular location">
    <subcellularLocation>
        <location evidence="6">Cell membrane</location>
        <topology evidence="6">Multi-pass membrane protein</topology>
    </subcellularLocation>
    <subcellularLocation>
        <location evidence="1">Membrane</location>
        <topology evidence="1">Multi-pass membrane protein</topology>
    </subcellularLocation>
</comment>
<gene>
    <name evidence="8" type="ORF">Rhe02_29750</name>
</gene>
<keyword evidence="6" id="KW-1003">Cell membrane</keyword>
<feature type="transmembrane region" description="Helical" evidence="6">
    <location>
        <begin position="62"/>
        <end position="83"/>
    </location>
</feature>
<sequence length="259" mass="27301">MAETFGTLGCVVRHEWRLQRRDLVRAFMLTVMPVVLVLVLTPTYRQILQLTGLYGGNGSEQAVPGFAIMFAMFMGGEFGLPFFRDFGWRTWQRTRTLPIPVPILVAGKLLVPLLLVLTQLAAIFAVGVAVFGMHVAGSVVALAAVLAVFGANVVAVSLLVTALCPTVAQFNAVNNILTLVFAGLGGALVPVALLPTWLQPLAPAAPSYWAVLGCQKVIVEGSGLSQVWPSVAVLGGVALAAGTAGALLLRPDRGKESWG</sequence>
<dbReference type="InterPro" id="IPR051784">
    <property type="entry name" value="Nod_factor_ABC_transporter"/>
</dbReference>
<dbReference type="PIRSF" id="PIRSF006648">
    <property type="entry name" value="DrrB"/>
    <property type="match status" value="1"/>
</dbReference>
<evidence type="ECO:0000256" key="2">
    <source>
        <dbReference type="ARBA" id="ARBA00022692"/>
    </source>
</evidence>
<dbReference type="RefSeq" id="WP_203908781.1">
    <property type="nucleotide sequence ID" value="NZ_BONY01000015.1"/>
</dbReference>
<feature type="domain" description="ABC transmembrane type-2" evidence="7">
    <location>
        <begin position="24"/>
        <end position="252"/>
    </location>
</feature>
<evidence type="ECO:0000256" key="5">
    <source>
        <dbReference type="ARBA" id="ARBA00023251"/>
    </source>
</evidence>
<evidence type="ECO:0000256" key="6">
    <source>
        <dbReference type="RuleBase" id="RU361157"/>
    </source>
</evidence>
<dbReference type="InterPro" id="IPR047817">
    <property type="entry name" value="ABC2_TM_bact-type"/>
</dbReference>
<name>A0A8J3Q6F1_9ACTN</name>
<feature type="transmembrane region" description="Helical" evidence="6">
    <location>
        <begin position="139"/>
        <end position="164"/>
    </location>
</feature>
<dbReference type="PROSITE" id="PS51012">
    <property type="entry name" value="ABC_TM2"/>
    <property type="match status" value="1"/>
</dbReference>
<dbReference type="GO" id="GO:0140359">
    <property type="term" value="F:ABC-type transporter activity"/>
    <property type="evidence" value="ECO:0007669"/>
    <property type="project" value="InterPro"/>
</dbReference>
<comment type="caution">
    <text evidence="8">The sequence shown here is derived from an EMBL/GenBank/DDBJ whole genome shotgun (WGS) entry which is preliminary data.</text>
</comment>
<dbReference type="GO" id="GO:0043190">
    <property type="term" value="C:ATP-binding cassette (ABC) transporter complex"/>
    <property type="evidence" value="ECO:0007669"/>
    <property type="project" value="InterPro"/>
</dbReference>
<organism evidence="8 9">
    <name type="scientific">Rhizocola hellebori</name>
    <dbReference type="NCBI Taxonomy" id="1392758"/>
    <lineage>
        <taxon>Bacteria</taxon>
        <taxon>Bacillati</taxon>
        <taxon>Actinomycetota</taxon>
        <taxon>Actinomycetes</taxon>
        <taxon>Micromonosporales</taxon>
        <taxon>Micromonosporaceae</taxon>
        <taxon>Rhizocola</taxon>
    </lineage>
</organism>
<evidence type="ECO:0000256" key="1">
    <source>
        <dbReference type="ARBA" id="ARBA00004141"/>
    </source>
</evidence>
<dbReference type="EMBL" id="BONY01000015">
    <property type="protein sequence ID" value="GIH04908.1"/>
    <property type="molecule type" value="Genomic_DNA"/>
</dbReference>
<dbReference type="AlphaFoldDB" id="A0A8J3Q6F1"/>
<dbReference type="Proteomes" id="UP000612899">
    <property type="component" value="Unassembled WGS sequence"/>
</dbReference>